<reference evidence="4" key="1">
    <citation type="submission" date="2021-01" db="EMBL/GenBank/DDBJ databases">
        <title>Genome public.</title>
        <authorList>
            <person name="Liu C."/>
            <person name="Sun Q."/>
        </authorList>
    </citation>
    <scope>NUCLEOTIDE SEQUENCE [LARGE SCALE GENOMIC DNA]</scope>
    <source>
        <strain evidence="4">YIM B02556</strain>
    </source>
</reference>
<keyword evidence="1" id="KW-0328">Glycosyltransferase</keyword>
<organism evidence="3 4">
    <name type="scientific">Azospirillum endophyticum</name>
    <dbReference type="NCBI Taxonomy" id="2800326"/>
    <lineage>
        <taxon>Bacteria</taxon>
        <taxon>Pseudomonadati</taxon>
        <taxon>Pseudomonadota</taxon>
        <taxon>Alphaproteobacteria</taxon>
        <taxon>Rhodospirillales</taxon>
        <taxon>Azospirillaceae</taxon>
        <taxon>Azospirillum</taxon>
    </lineage>
</organism>
<dbReference type="EMBL" id="JAENHM010000088">
    <property type="protein sequence ID" value="MBK1842571.1"/>
    <property type="molecule type" value="Genomic_DNA"/>
</dbReference>
<sequence>MSRILFITSNRLGDAVLSTGLLGHLTEAHPDARLTIACGPLPAPLFRSVPGLERLIPLAKRSYARHWLRLWLDCVATRWDLVVDLRNSAVGRLVPARRRAFHAKAARPMHKVEENAAVLGLAPPPAPRLWIDEAARRQADALIPAGTESFLAIGPTANWLGKEWPADRFARLALRLTRDGGPLAGARVAVLAAGPERDRARPVLDALGPRAIDLTGRTDPMAAAACLERAALYVGNDSGLMHIAAAAGVPTVGLFGPGYPAIYGPWGPHGRVVTGDIPQAELLARVAADPDARGLMDGIGEDRVAEAAEALLSETHRTCDQFASGSTAAAELPPSR</sequence>
<dbReference type="RefSeq" id="WP_200199226.1">
    <property type="nucleotide sequence ID" value="NZ_JAENHM010000088.1"/>
</dbReference>
<dbReference type="CDD" id="cd03789">
    <property type="entry name" value="GT9_LPS_heptosyltransferase"/>
    <property type="match status" value="1"/>
</dbReference>
<evidence type="ECO:0000256" key="1">
    <source>
        <dbReference type="ARBA" id="ARBA00022676"/>
    </source>
</evidence>
<dbReference type="Pfam" id="PF01075">
    <property type="entry name" value="Glyco_transf_9"/>
    <property type="match status" value="1"/>
</dbReference>
<dbReference type="Gene3D" id="3.40.50.2000">
    <property type="entry name" value="Glycogen Phosphorylase B"/>
    <property type="match status" value="2"/>
</dbReference>
<keyword evidence="2" id="KW-0808">Transferase</keyword>
<evidence type="ECO:0000256" key="2">
    <source>
        <dbReference type="ARBA" id="ARBA00022679"/>
    </source>
</evidence>
<name>A0ABS1FGK5_9PROT</name>
<dbReference type="Proteomes" id="UP000652760">
    <property type="component" value="Unassembled WGS sequence"/>
</dbReference>
<dbReference type="PANTHER" id="PTHR30160">
    <property type="entry name" value="TETRAACYLDISACCHARIDE 4'-KINASE-RELATED"/>
    <property type="match status" value="1"/>
</dbReference>
<keyword evidence="4" id="KW-1185">Reference proteome</keyword>
<dbReference type="InterPro" id="IPR002201">
    <property type="entry name" value="Glyco_trans_9"/>
</dbReference>
<evidence type="ECO:0000313" key="3">
    <source>
        <dbReference type="EMBL" id="MBK1842571.1"/>
    </source>
</evidence>
<evidence type="ECO:0000313" key="4">
    <source>
        <dbReference type="Proteomes" id="UP000652760"/>
    </source>
</evidence>
<dbReference type="InterPro" id="IPR051199">
    <property type="entry name" value="LPS_LOS_Heptosyltrfase"/>
</dbReference>
<gene>
    <name evidence="3" type="ORF">JHL17_34780</name>
</gene>
<dbReference type="SUPFAM" id="SSF53756">
    <property type="entry name" value="UDP-Glycosyltransferase/glycogen phosphorylase"/>
    <property type="match status" value="1"/>
</dbReference>
<accession>A0ABS1FGK5</accession>
<protein>
    <submittedName>
        <fullName evidence="3">Glycosyltransferase family 9 protein</fullName>
    </submittedName>
</protein>
<comment type="caution">
    <text evidence="3">The sequence shown here is derived from an EMBL/GenBank/DDBJ whole genome shotgun (WGS) entry which is preliminary data.</text>
</comment>
<proteinExistence type="predicted"/>